<dbReference type="Pfam" id="PF06912">
    <property type="entry name" value="DUF1275"/>
    <property type="match status" value="1"/>
</dbReference>
<dbReference type="RefSeq" id="WP_157766617.1">
    <property type="nucleotide sequence ID" value="NZ_FCOC02000005.1"/>
</dbReference>
<evidence type="ECO:0008006" key="4">
    <source>
        <dbReference type="Google" id="ProtNLM"/>
    </source>
</evidence>
<name>A0A158G835_CABSO</name>
<keyword evidence="1" id="KW-0812">Transmembrane</keyword>
<sequence>MPSLNPSVLERFARSPLPVFVLVAIAGHMDALAMLHSKEWLAVYMTGNSTKLSQSLLHGALSKALPLLAVIASFLASTTFAAWLGSRFPRWRASLCMVLTAAFLAAVVPNASEHYTPFSTSLIAASMGAMNQALADQPGVTFITGTVVGIGRQLAACKFNAAALGMLRWFAWIAGAAVGTSLDFLYGPEALAFVALAALVCALAAVLHGTAVHPRQRVH</sequence>
<keyword evidence="1" id="KW-0472">Membrane</keyword>
<evidence type="ECO:0000313" key="2">
    <source>
        <dbReference type="EMBL" id="SAL27789.1"/>
    </source>
</evidence>
<dbReference type="OrthoDB" id="9133317at2"/>
<feature type="transmembrane region" description="Helical" evidence="1">
    <location>
        <begin position="159"/>
        <end position="178"/>
    </location>
</feature>
<gene>
    <name evidence="2" type="ORF">AWB64_02313</name>
</gene>
<protein>
    <recommendedName>
        <fullName evidence="4">DUF1275 domain-containing protein</fullName>
    </recommendedName>
</protein>
<dbReference type="PANTHER" id="PTHR37314:SF4">
    <property type="entry name" value="UPF0700 TRANSMEMBRANE PROTEIN YOAK"/>
    <property type="match status" value="1"/>
</dbReference>
<proteinExistence type="predicted"/>
<organism evidence="2 3">
    <name type="scientific">Caballeronia sordidicola</name>
    <name type="common">Burkholderia sordidicola</name>
    <dbReference type="NCBI Taxonomy" id="196367"/>
    <lineage>
        <taxon>Bacteria</taxon>
        <taxon>Pseudomonadati</taxon>
        <taxon>Pseudomonadota</taxon>
        <taxon>Betaproteobacteria</taxon>
        <taxon>Burkholderiales</taxon>
        <taxon>Burkholderiaceae</taxon>
        <taxon>Caballeronia</taxon>
    </lineage>
</organism>
<feature type="transmembrane region" description="Helical" evidence="1">
    <location>
        <begin position="15"/>
        <end position="35"/>
    </location>
</feature>
<dbReference type="AlphaFoldDB" id="A0A158G835"/>
<feature type="transmembrane region" description="Helical" evidence="1">
    <location>
        <begin position="64"/>
        <end position="85"/>
    </location>
</feature>
<evidence type="ECO:0000313" key="3">
    <source>
        <dbReference type="Proteomes" id="UP000054893"/>
    </source>
</evidence>
<dbReference type="PANTHER" id="PTHR37314">
    <property type="entry name" value="SLR0142 PROTEIN"/>
    <property type="match status" value="1"/>
</dbReference>
<dbReference type="InterPro" id="IPR010699">
    <property type="entry name" value="DUF1275"/>
</dbReference>
<dbReference type="EMBL" id="FCOC02000005">
    <property type="protein sequence ID" value="SAL27789.1"/>
    <property type="molecule type" value="Genomic_DNA"/>
</dbReference>
<feature type="transmembrane region" description="Helical" evidence="1">
    <location>
        <begin position="91"/>
        <end position="108"/>
    </location>
</feature>
<dbReference type="Proteomes" id="UP000054893">
    <property type="component" value="Unassembled WGS sequence"/>
</dbReference>
<keyword evidence="1" id="KW-1133">Transmembrane helix</keyword>
<reference evidence="2 3" key="1">
    <citation type="submission" date="2016-01" db="EMBL/GenBank/DDBJ databases">
        <authorList>
            <person name="Oliw E.H."/>
        </authorList>
    </citation>
    <scope>NUCLEOTIDE SEQUENCE [LARGE SCALE GENOMIC DNA]</scope>
    <source>
        <strain evidence="2">LMG 22029</strain>
    </source>
</reference>
<accession>A0A158G835</accession>
<feature type="transmembrane region" description="Helical" evidence="1">
    <location>
        <begin position="190"/>
        <end position="212"/>
    </location>
</feature>
<evidence type="ECO:0000256" key="1">
    <source>
        <dbReference type="SAM" id="Phobius"/>
    </source>
</evidence>